<accession>A0A1C4WM25</accession>
<organism evidence="2 3">
    <name type="scientific">Micromonospora echinospora</name>
    <name type="common">Micromonospora purpurea</name>
    <dbReference type="NCBI Taxonomy" id="1877"/>
    <lineage>
        <taxon>Bacteria</taxon>
        <taxon>Bacillati</taxon>
        <taxon>Actinomycetota</taxon>
        <taxon>Actinomycetes</taxon>
        <taxon>Micromonosporales</taxon>
        <taxon>Micromonosporaceae</taxon>
        <taxon>Micromonospora</taxon>
    </lineage>
</organism>
<dbReference type="RefSeq" id="WP_088981639.1">
    <property type="nucleotide sequence ID" value="NZ_LT607413.1"/>
</dbReference>
<dbReference type="GO" id="GO:0016491">
    <property type="term" value="F:oxidoreductase activity"/>
    <property type="evidence" value="ECO:0007669"/>
    <property type="project" value="TreeGrafter"/>
</dbReference>
<dbReference type="Gene3D" id="3.40.50.720">
    <property type="entry name" value="NAD(P)-binding Rossmann-like Domain"/>
    <property type="match status" value="1"/>
</dbReference>
<evidence type="ECO:0000256" key="1">
    <source>
        <dbReference type="SAM" id="MobiDB-lite"/>
    </source>
</evidence>
<dbReference type="AlphaFoldDB" id="A0A1C4WM25"/>
<dbReference type="EMBL" id="LT607413">
    <property type="protein sequence ID" value="SCE97287.1"/>
    <property type="molecule type" value="Genomic_DNA"/>
</dbReference>
<dbReference type="GO" id="GO:0019748">
    <property type="term" value="P:secondary metabolic process"/>
    <property type="evidence" value="ECO:0007669"/>
    <property type="project" value="TreeGrafter"/>
</dbReference>
<reference evidence="3" key="1">
    <citation type="submission" date="2016-06" db="EMBL/GenBank/DDBJ databases">
        <authorList>
            <person name="Varghese N."/>
            <person name="Submissions Spin"/>
        </authorList>
    </citation>
    <scope>NUCLEOTIDE SEQUENCE [LARGE SCALE GENOMIC DNA]</scope>
    <source>
        <strain evidence="3">DSM 43816</strain>
    </source>
</reference>
<protein>
    <submittedName>
        <fullName evidence="2">NAD(P)-dependent dehydrogenase, short-chain alcohol dehydrogenase family</fullName>
    </submittedName>
</protein>
<dbReference type="InterPro" id="IPR036291">
    <property type="entry name" value="NAD(P)-bd_dom_sf"/>
</dbReference>
<dbReference type="Pfam" id="PF00106">
    <property type="entry name" value="adh_short"/>
    <property type="match status" value="1"/>
</dbReference>
<dbReference type="PANTHER" id="PTHR43544">
    <property type="entry name" value="SHORT-CHAIN DEHYDROGENASE/REDUCTASE"/>
    <property type="match status" value="1"/>
</dbReference>
<dbReference type="InterPro" id="IPR002347">
    <property type="entry name" value="SDR_fam"/>
</dbReference>
<gene>
    <name evidence="2" type="ORF">GA0070618_2321</name>
</gene>
<dbReference type="GO" id="GO:0005737">
    <property type="term" value="C:cytoplasm"/>
    <property type="evidence" value="ECO:0007669"/>
    <property type="project" value="TreeGrafter"/>
</dbReference>
<feature type="region of interest" description="Disordered" evidence="1">
    <location>
        <begin position="239"/>
        <end position="275"/>
    </location>
</feature>
<dbReference type="InterPro" id="IPR051468">
    <property type="entry name" value="Fungal_SecMetab_SDRs"/>
</dbReference>
<proteinExistence type="predicted"/>
<name>A0A1C4WM25_MICEC</name>
<evidence type="ECO:0000313" key="3">
    <source>
        <dbReference type="Proteomes" id="UP000198253"/>
    </source>
</evidence>
<evidence type="ECO:0000313" key="2">
    <source>
        <dbReference type="EMBL" id="SCE97287.1"/>
    </source>
</evidence>
<dbReference type="InParanoid" id="A0A1C4WM25"/>
<sequence length="275" mass="28149">MTGQRSMDTAPANTHVRPRRGHVLVTGGNRGLGLATATLLVDDGWSVLLGCRDERRGAAAAEALRRRGGRAAHVPLEVTSPASIAAAVDLVADRTGGRLAGLVNNAGVFLDERDADLESVTAEAVHELLAVNAVGPLLVTRAMVPLLRAAAGAAVVNVTADDADPATADGEATGYRMSKAALNIMTVNLAVALREQDVVVNAVDPGWIPTDMGGPEAPDDTAAAARLVAWAVTSAREHGTTGQVLSVRQPPGGLRVDPVTVGAPPTVVPPHGQPQ</sequence>
<dbReference type="PRINTS" id="PR00081">
    <property type="entry name" value="GDHRDH"/>
</dbReference>
<feature type="compositionally biased region" description="Low complexity" evidence="1">
    <location>
        <begin position="256"/>
        <end position="265"/>
    </location>
</feature>
<feature type="compositionally biased region" description="Pro residues" evidence="1">
    <location>
        <begin position="266"/>
        <end position="275"/>
    </location>
</feature>
<dbReference type="OrthoDB" id="9781117at2"/>
<dbReference type="Proteomes" id="UP000198253">
    <property type="component" value="Chromosome I"/>
</dbReference>
<dbReference type="PANTHER" id="PTHR43544:SF32">
    <property type="entry name" value="CHAIN DEHYDROGENASE, PUTATIVE (AFU_ORTHOLOGUE AFUA_5G01530)-RELATED"/>
    <property type="match status" value="1"/>
</dbReference>
<keyword evidence="3" id="KW-1185">Reference proteome</keyword>
<dbReference type="SUPFAM" id="SSF51735">
    <property type="entry name" value="NAD(P)-binding Rossmann-fold domains"/>
    <property type="match status" value="1"/>
</dbReference>